<protein>
    <recommendedName>
        <fullName evidence="3">Glycosyltransferase</fullName>
    </recommendedName>
</protein>
<dbReference type="AlphaFoldDB" id="A0A164B3M9"/>
<dbReference type="Proteomes" id="UP000077342">
    <property type="component" value="Unassembled WGS sequence"/>
</dbReference>
<organism evidence="1 2">
    <name type="scientific">Mycobacterium ostraviense</name>
    <dbReference type="NCBI Taxonomy" id="2738409"/>
    <lineage>
        <taxon>Bacteria</taxon>
        <taxon>Bacillati</taxon>
        <taxon>Actinomycetota</taxon>
        <taxon>Actinomycetes</taxon>
        <taxon>Mycobacteriales</taxon>
        <taxon>Mycobacteriaceae</taxon>
        <taxon>Mycobacterium</taxon>
    </lineage>
</organism>
<reference evidence="2" key="1">
    <citation type="submission" date="2016-04" db="EMBL/GenBank/DDBJ databases">
        <authorList>
            <person name="Strapagiel D."/>
            <person name="Borowka P."/>
            <person name="Marciniak B."/>
            <person name="Bakula Z."/>
            <person name="Van Ingen J."/>
            <person name="Safianowska A."/>
            <person name="Dziadek J."/>
            <person name="Jagielski T."/>
        </authorList>
    </citation>
    <scope>NUCLEOTIDE SEQUENCE [LARGE SCALE GENOMIC DNA]</scope>
    <source>
        <strain evidence="2">1010001458</strain>
    </source>
</reference>
<dbReference type="RefSeq" id="WP_075510314.1">
    <property type="nucleotide sequence ID" value="NZ_LWCI01000100.1"/>
</dbReference>
<gene>
    <name evidence="1" type="ORF">A4G28_04415</name>
</gene>
<evidence type="ECO:0000313" key="1">
    <source>
        <dbReference type="EMBL" id="KZS63082.1"/>
    </source>
</evidence>
<accession>A0A164B3M9</accession>
<evidence type="ECO:0000313" key="2">
    <source>
        <dbReference type="Proteomes" id="UP000077342"/>
    </source>
</evidence>
<name>A0A164B3M9_9MYCO</name>
<proteinExistence type="predicted"/>
<evidence type="ECO:0008006" key="3">
    <source>
        <dbReference type="Google" id="ProtNLM"/>
    </source>
</evidence>
<comment type="caution">
    <text evidence="1">The sequence shown here is derived from an EMBL/GenBank/DDBJ whole genome shotgun (WGS) entry which is preliminary data.</text>
</comment>
<sequence length="288" mass="32933">MIDVGFLAPEGCWDQALLSDLLDGTLYPHDLDTRRHHGYPQSAGCVLVVPGRYWWERTADLNEAVAGYRWLLLIVTSDEESLFDHRRIEHPNARFWIQTPRTDRDYGDARLFGVGYTPHFRDLPADPPHKPLDVFLAAQNTHPRRNECFQQLVEQRAGKSRKIIATEGFTQGLDPDEYARHMVDAKVAPCPSGPASPDSFRVYEALQAHAIPICDDLSPGYDSTGYFRMLYPDAPFPILTNYECLPGYIEDQLWEWPANSNRIQAWWARQKHRMALDLLEDLNALGAL</sequence>
<keyword evidence="2" id="KW-1185">Reference proteome</keyword>
<dbReference type="EMBL" id="LWCI01000100">
    <property type="protein sequence ID" value="KZS63082.1"/>
    <property type="molecule type" value="Genomic_DNA"/>
</dbReference>